<reference evidence="2 3" key="1">
    <citation type="submission" date="2016-10" db="EMBL/GenBank/DDBJ databases">
        <authorList>
            <person name="Varghese N."/>
            <person name="Submissions S."/>
        </authorList>
    </citation>
    <scope>NUCLEOTIDE SEQUENCE [LARGE SCALE GENOMIC DNA]</scope>
    <source>
        <strain evidence="2 3">RHA_55</strain>
    </source>
</reference>
<evidence type="ECO:0000313" key="2">
    <source>
        <dbReference type="EMBL" id="SDS51124.1"/>
    </source>
</evidence>
<dbReference type="SMART" id="SM00860">
    <property type="entry name" value="SMI1_KNR4"/>
    <property type="match status" value="1"/>
</dbReference>
<keyword evidence="3" id="KW-1185">Reference proteome</keyword>
<feature type="domain" description="Knr4/Smi1-like" evidence="1">
    <location>
        <begin position="20"/>
        <end position="141"/>
    </location>
</feature>
<dbReference type="Gene3D" id="3.40.1580.10">
    <property type="entry name" value="SMI1/KNR4-like"/>
    <property type="match status" value="1"/>
</dbReference>
<proteinExistence type="predicted"/>
<dbReference type="STRING" id="1249933.SAMN04489797_1758"/>
<sequence>MIELELIWQKPIYLPYLQPKLTDEILENAEIKLGYKLPKELVELLKIQNGGYIRKTLKESLNEQIYGIGPHFPSLTDVDWTDYKDWVSFELNGLIPFDGDGHWHICLDYRKNKENPQITYISVESDSQRLIAESFSEYLTQLDYDIDDELVIRTNKTITEISKELEKTLNIEFEEPDNFAHGYDEYRSELDGSWIWLSPNQVPKGFVRENEDRYQELIELSKGTSLRYPEISNSDLLISFSSKKVENKAMEKLKLNSIDIKPLSELIIK</sequence>
<name>A0A1H1ST24_9FLAO</name>
<gene>
    <name evidence="2" type="ORF">SAMN04489797_1758</name>
</gene>
<dbReference type="AlphaFoldDB" id="A0A1H1ST24"/>
<dbReference type="InterPro" id="IPR037883">
    <property type="entry name" value="Knr4/Smi1-like_sf"/>
</dbReference>
<accession>A0A1H1ST24</accession>
<evidence type="ECO:0000259" key="1">
    <source>
        <dbReference type="SMART" id="SM00860"/>
    </source>
</evidence>
<dbReference type="EMBL" id="LT629774">
    <property type="protein sequence ID" value="SDS51124.1"/>
    <property type="molecule type" value="Genomic_DNA"/>
</dbReference>
<dbReference type="Proteomes" id="UP000198963">
    <property type="component" value="Chromosome I"/>
</dbReference>
<dbReference type="InterPro" id="IPR018958">
    <property type="entry name" value="Knr4/Smi1-like_dom"/>
</dbReference>
<dbReference type="RefSeq" id="WP_092446233.1">
    <property type="nucleotide sequence ID" value="NZ_JBLXFM010000001.1"/>
</dbReference>
<evidence type="ECO:0000313" key="3">
    <source>
        <dbReference type="Proteomes" id="UP000198963"/>
    </source>
</evidence>
<organism evidence="2 3">
    <name type="scientific">Winogradskyella sediminis</name>
    <dbReference type="NCBI Taxonomy" id="1382466"/>
    <lineage>
        <taxon>Bacteria</taxon>
        <taxon>Pseudomonadati</taxon>
        <taxon>Bacteroidota</taxon>
        <taxon>Flavobacteriia</taxon>
        <taxon>Flavobacteriales</taxon>
        <taxon>Flavobacteriaceae</taxon>
        <taxon>Winogradskyella</taxon>
    </lineage>
</organism>
<dbReference type="Pfam" id="PF09346">
    <property type="entry name" value="SMI1_KNR4"/>
    <property type="match status" value="1"/>
</dbReference>
<protein>
    <submittedName>
        <fullName evidence="2">SMI1 / KNR4 family (SUKH-1)</fullName>
    </submittedName>
</protein>
<dbReference type="SUPFAM" id="SSF160631">
    <property type="entry name" value="SMI1/KNR4-like"/>
    <property type="match status" value="1"/>
</dbReference>